<proteinExistence type="predicted"/>
<dbReference type="EMBL" id="LT978514">
    <property type="protein sequence ID" value="SPC23557.1"/>
    <property type="molecule type" value="Genomic_DNA"/>
</dbReference>
<dbReference type="Pfam" id="PF11187">
    <property type="entry name" value="Mbeg1-like"/>
    <property type="match status" value="1"/>
</dbReference>
<feature type="domain" description="Cadherin-like" evidence="2">
    <location>
        <begin position="1941"/>
        <end position="2033"/>
    </location>
</feature>
<reference evidence="3 4" key="1">
    <citation type="submission" date="2018-01" db="EMBL/GenBank/DDBJ databases">
        <authorList>
            <person name="Clerissi C."/>
        </authorList>
    </citation>
    <scope>NUCLEOTIDE SEQUENCE [LARGE SCALE GENOMIC DNA]</scope>
    <source>
        <strain evidence="3">Cupriavidus taiwanensis STM 6021</strain>
    </source>
</reference>
<dbReference type="InterPro" id="IPR029058">
    <property type="entry name" value="AB_hydrolase_fold"/>
</dbReference>
<feature type="domain" description="Cadherin-like" evidence="2">
    <location>
        <begin position="1838"/>
        <end position="1937"/>
    </location>
</feature>
<feature type="domain" description="Cadherin-like" evidence="2">
    <location>
        <begin position="1740"/>
        <end position="1835"/>
    </location>
</feature>
<dbReference type="SUPFAM" id="SSF53474">
    <property type="entry name" value="alpha/beta-Hydrolases"/>
    <property type="match status" value="1"/>
</dbReference>
<dbReference type="Gene3D" id="3.40.50.1820">
    <property type="entry name" value="alpha/beta hydrolase"/>
    <property type="match status" value="1"/>
</dbReference>
<dbReference type="RefSeq" id="WP_115737335.1">
    <property type="nucleotide sequence ID" value="NZ_LT976872.1"/>
</dbReference>
<feature type="compositionally biased region" description="Polar residues" evidence="1">
    <location>
        <begin position="496"/>
        <end position="506"/>
    </location>
</feature>
<dbReference type="Gene3D" id="2.60.40.3440">
    <property type="match status" value="6"/>
</dbReference>
<evidence type="ECO:0000259" key="2">
    <source>
        <dbReference type="Pfam" id="PF17892"/>
    </source>
</evidence>
<feature type="domain" description="Cadherin-like" evidence="2">
    <location>
        <begin position="1345"/>
        <end position="1441"/>
    </location>
</feature>
<feature type="domain" description="Cadherin-like" evidence="2">
    <location>
        <begin position="1444"/>
        <end position="1541"/>
    </location>
</feature>
<dbReference type="PANTHER" id="PTHR39431">
    <property type="entry name" value="FRPA/C-RELATED PROTEIN"/>
    <property type="match status" value="1"/>
</dbReference>
<dbReference type="SUPFAM" id="SSF47473">
    <property type="entry name" value="EF-hand"/>
    <property type="match status" value="1"/>
</dbReference>
<evidence type="ECO:0000313" key="3">
    <source>
        <dbReference type="EMBL" id="SPC23557.1"/>
    </source>
</evidence>
<name>A0A7Z7NQQ8_9BURK</name>
<dbReference type="Gene3D" id="1.10.238.10">
    <property type="entry name" value="EF-hand"/>
    <property type="match status" value="1"/>
</dbReference>
<gene>
    <name evidence="3" type="primary">rtxA</name>
    <name evidence="3" type="ORF">CBM2594_B80055</name>
</gene>
<organism evidence="3 4">
    <name type="scientific">Cupriavidus taiwanensis</name>
    <dbReference type="NCBI Taxonomy" id="164546"/>
    <lineage>
        <taxon>Bacteria</taxon>
        <taxon>Pseudomonadati</taxon>
        <taxon>Pseudomonadota</taxon>
        <taxon>Betaproteobacteria</taxon>
        <taxon>Burkholderiales</taxon>
        <taxon>Burkholderiaceae</taxon>
        <taxon>Cupriavidus</taxon>
    </lineage>
</organism>
<feature type="region of interest" description="Disordered" evidence="1">
    <location>
        <begin position="476"/>
        <end position="509"/>
    </location>
</feature>
<dbReference type="PANTHER" id="PTHR39431:SF1">
    <property type="entry name" value="FRPA_C-RELATED PROTEIN"/>
    <property type="match status" value="1"/>
</dbReference>
<dbReference type="InterPro" id="IPR041690">
    <property type="entry name" value="Cadherin_5"/>
</dbReference>
<evidence type="ECO:0000313" key="4">
    <source>
        <dbReference type="Proteomes" id="UP000257139"/>
    </source>
</evidence>
<feature type="domain" description="Cadherin-like" evidence="2">
    <location>
        <begin position="1544"/>
        <end position="1639"/>
    </location>
</feature>
<dbReference type="Proteomes" id="UP000257139">
    <property type="component" value="Chromosome CBM2594_b"/>
</dbReference>
<accession>A0A7Z7NQQ8</accession>
<dbReference type="InterPro" id="IPR011992">
    <property type="entry name" value="EF-hand-dom_pair"/>
</dbReference>
<feature type="compositionally biased region" description="Polar residues" evidence="1">
    <location>
        <begin position="476"/>
        <end position="485"/>
    </location>
</feature>
<feature type="domain" description="Cadherin-like" evidence="2">
    <location>
        <begin position="1642"/>
        <end position="1737"/>
    </location>
</feature>
<sequence length="2533" mass="264374">MGKPAEFKTSVADLAQLSVNVYDNYSLYLKSGGAGAGAANLHPPGFTLVAEKYAESSNYFGQAWRNDKNGEIVIVNRGTVPTVIDAKMDLVIAQGQDVPDSAKAAWLFAERVAADYKGSTVITTGHSKGGYEAQYQNAKLDDSVGGGDTRFAAATFDAPALNPITAKLGQPLGSYSAINISNATDPVSQLTAAYGLQWPGQNVFVPVAGTPPTSNPLGMSEACRRAAVRLNDVLNDVGSMADAFGVSPSQFGGQTGAVGTAQAFDKFLQSCDLKLAGHSSPPLATQLRQDLGDFSLSAALADPTLKGHVVSSVMETVSFGAQEFRQIGKAVLGIYIKGGHGFGEGGDITSTAFVAAVDAKFAGKNLTDATAYQVDGTVYVRLADGQTIWVQPDGRSGSQKIEYFDDGSVLYSSTDVDGYSQYAHRDSDGVLHAQVSDPSGSVVADYVSGRDGGHVELNSTSGDEFYRVSVDEAGTSQFTGSNEAGQSVALPEDGSQDMSPPASTEGGQVGPGVAQDVLGSMQSMLSLIQAIESGDTKAIIAASAAMLANFDRLDGGQLLPDGAAAGLNALAAGINLFNAIQDGNGLGMVAAGANLASQAAGMYSQALLDDCMMRSSANMAGAASGLAVIGSIATLVMAIENGNGYSIASSALATTAAAMSAAGEAGLITATETLACIPYLQVAAVAIAFIGMAFTINENIPTREGEATAVWNPDGSVQVLTTASKEDGGGTPTSLLQNLLSSLQETLAGQVDADGKPLYALIPQRLPTIGYSYDPDGFNPYATPGNLYLKWIDENGQEQTRYFDGAGNRDQAPTLMQEFLLRALGAVVPAWEAETVFAQMHDAGALTAPTTGSLEENRARVAQQLHNADWQRPDASVGLPEEDANGISQHFTALTVDLKPEPPAGTGTGRVGRNVDLDAYLEQTDWVQANQGILSIDWDGDGRIVQNEILTNDPDAAAAHARNSLQWLDANHDGKLDASDPAFKALGIWLDVNRNGQTDAGEFASFLDRGIASLDFTSVPPVLRAADGSTLAVTEQHLTADVRGDAYQAAFADTDGDGKADTFAGVLHAKEGGETVLNAVVTHNYTGEAGHTHGGEAAENAGGEVRVDAGSNQIQTASDRQHTQTLAESVVAAGDIRVSSGETQPVEGQTTQTTVDQGDARLASSGQASAGQPQTVETIRQNDPRLISAAPATASDAFAAIRDEWIKSAQSPFSGTGALIGVGIGAVAVPAEAVPLGEDQVAISTTDAIGNNTISHLPADGQISSSATASSEVPAFVSVLVDSLPASARTLPGDAAAVLTVAVTPSQVVSVSHVDEPIPETIAALSPLDGAAQPLPAGQDVRLAAPDVVDEQVAGVEDTRYVIDTALILANDTTKNTVTQSLRLTSVYGAEHGTVSLAVDADGVQRITFTPEPDYWGPARFRYIVEDQYGLQSMGRVNLDVAPVNDAPVTAGENISSDEDTGILLTSAQLLANDYDVDSPTVGDVLRIVGVSDAQHGLVKLDADGNVRFLPDHDYFGPAAFTYWVSDGNGGVTPATVNLEIRPVNDAPVVTGETLSTDEDTVLLIPQAALLSNDSDVDNPHSDLSVFSVRAGQHGTVELMPDGQIRFVPEQDFYGTATFFYTVTDGAGGYTEAMATVDLAPVNDAPIVTGEQFSGNEDEVATFTAASLLANDRDVDDAQSTLTLVAVGNALHGEVRLNPDGSVQFIPEADYFGAASFEYTVSDPHGAKTTGRVDIDLAPVNDAPRLTDDVIAGTEDTALTIEQAALLANDHDVDNPHDALSITKVAGATHGTVSLNPDGSIRFVPDQDYFGDASFTYEVSDGVGGVSTATATIHVAPVNDAPIANDNIVDGRRGVAITMTAAALLADDFDIDNPHSDLHIVGVADADHGTVRLNADGSVTFLPETGYGGYPGAQGHFTYTIADGAGGFATATTTVNLEKINTTPVTVDDGFSGYENTPFVINAAQFLANDSDPDGDPLSLAQVANAQHGSVEIQPDGQVRFTPDAGFSGQASFQYLVADPYGGQTWATAFLNVAHVNSAPIIEAIEYGRPIFGYTLEGLTPPGPQDGIDLDTWKPRPITDEAQALALQGQLYDINGNPVTFTYYEHSGHLKPIGFDMIDGARAYTPTLGGPLQLEWVDSPLLMSGRIIAYDPDGNSSAMVMSIVQGPQHGSGYTGEHVLVDRYMWLIGNVPYSSLQHVWDPISWQYASHLGDPYNGADKFTIRITDSQGATTDVVINATHKGTNTSGGFTPIVLDLNGNGTELLAADQSHVKADVNHDGQTEQIGWAAATDGVLGFDADGDGRISVEETRLTNFVPGAKTDLEALAAFDSNHDGKISNEDAAWSRFKVVQDANGDGEFTQAEHKTLDGAGIAAIGLQRQGETHLDHGNVVFGTIEVTHTDGSKSEAADVMFAGKDVPLPSFALYTEELRTGVVPEVHDHHAFAADAVAQLTAVHDAPTVSPADPHAPPAFPPPTDSEIVQRMVLQFVQAMNTETAPAGPITFVPPHEETFTEVVDRVAQASMVDLGMGYPHTS</sequence>
<dbReference type="Pfam" id="PF17892">
    <property type="entry name" value="Cadherin_5"/>
    <property type="match status" value="7"/>
</dbReference>
<protein>
    <submittedName>
        <fullName evidence="3">RTX toxin exported protein</fullName>
    </submittedName>
</protein>
<evidence type="ECO:0000256" key="1">
    <source>
        <dbReference type="SAM" id="MobiDB-lite"/>
    </source>
</evidence>
<dbReference type="NCBIfam" id="NF012211">
    <property type="entry name" value="tand_rpt_95"/>
    <property type="match status" value="7"/>
</dbReference>
<dbReference type="Gene3D" id="2.60.40.2810">
    <property type="match status" value="1"/>
</dbReference>
<dbReference type="InterPro" id="IPR024499">
    <property type="entry name" value="Mbeg1-like"/>
</dbReference>